<feature type="chain" id="PRO_5004208948" evidence="2">
    <location>
        <begin position="22"/>
        <end position="219"/>
    </location>
</feature>
<dbReference type="eggNOG" id="ENOG502QVDR">
    <property type="taxonomic scope" value="Eukaryota"/>
</dbReference>
<keyword evidence="4" id="KW-1185">Reference proteome</keyword>
<dbReference type="VEuPathDB" id="FungiDB:CHGG_09450"/>
<feature type="region of interest" description="Disordered" evidence="1">
    <location>
        <begin position="185"/>
        <end position="219"/>
    </location>
</feature>
<dbReference type="GeneID" id="4395895"/>
<reference evidence="4" key="1">
    <citation type="journal article" date="2015" name="Genome Announc.">
        <title>Draft genome sequence of the cellulolytic fungus Chaetomium globosum.</title>
        <authorList>
            <person name="Cuomo C.A."/>
            <person name="Untereiner W.A."/>
            <person name="Ma L.-J."/>
            <person name="Grabherr M."/>
            <person name="Birren B.W."/>
        </authorList>
    </citation>
    <scope>NUCLEOTIDE SEQUENCE [LARGE SCALE GENOMIC DNA]</scope>
    <source>
        <strain evidence="4">ATCC 6205 / CBS 148.51 / DSM 1962 / NBRC 6347 / NRRL 1970</strain>
    </source>
</reference>
<proteinExistence type="predicted"/>
<accession>Q2GRF4</accession>
<feature type="compositionally biased region" description="Low complexity" evidence="1">
    <location>
        <begin position="192"/>
        <end position="203"/>
    </location>
</feature>
<keyword evidence="2" id="KW-0732">Signal</keyword>
<name>Q2GRF4_CHAGB</name>
<sequence>MKGARALRGAAVTALFYYAFALPQASITATQSPMAWVTVDAAGSAQTITPGVITTNGQLATISEAPAELRSTATYTLSPSGRASTYTGLAPVASVTGTDDSPAGVFLACDSNASVGPVQPFCLPRAGSELHPGKTYYSTFSPLTPSTHLLTSQQPLIPPFPRPPVTWSPAYFSPPTLNLTLKVLISNPTPDSPSSPGDSGAGAIETFRPLLPPDLRMGS</sequence>
<dbReference type="InterPro" id="IPR028000">
    <property type="entry name" value="Pma1"/>
</dbReference>
<dbReference type="HOGENOM" id="CLU_1261371_0_0_1"/>
<gene>
    <name evidence="3" type="ORF">CHGG_09450</name>
</gene>
<dbReference type="Pfam" id="PF14610">
    <property type="entry name" value="Psg1"/>
    <property type="match status" value="1"/>
</dbReference>
<dbReference type="RefSeq" id="XP_001227377.1">
    <property type="nucleotide sequence ID" value="XM_001227376.1"/>
</dbReference>
<dbReference type="InParanoid" id="Q2GRF4"/>
<evidence type="ECO:0000256" key="1">
    <source>
        <dbReference type="SAM" id="MobiDB-lite"/>
    </source>
</evidence>
<feature type="signal peptide" evidence="2">
    <location>
        <begin position="1"/>
        <end position="21"/>
    </location>
</feature>
<dbReference type="Proteomes" id="UP000001056">
    <property type="component" value="Unassembled WGS sequence"/>
</dbReference>
<dbReference type="EMBL" id="CH408034">
    <property type="protein sequence ID" value="EAQ85436.1"/>
    <property type="molecule type" value="Genomic_DNA"/>
</dbReference>
<evidence type="ECO:0000313" key="3">
    <source>
        <dbReference type="EMBL" id="EAQ85436.1"/>
    </source>
</evidence>
<dbReference type="AlphaFoldDB" id="Q2GRF4"/>
<organism evidence="3 4">
    <name type="scientific">Chaetomium globosum (strain ATCC 6205 / CBS 148.51 / DSM 1962 / NBRC 6347 / NRRL 1970)</name>
    <name type="common">Soil fungus</name>
    <dbReference type="NCBI Taxonomy" id="306901"/>
    <lineage>
        <taxon>Eukaryota</taxon>
        <taxon>Fungi</taxon>
        <taxon>Dikarya</taxon>
        <taxon>Ascomycota</taxon>
        <taxon>Pezizomycotina</taxon>
        <taxon>Sordariomycetes</taxon>
        <taxon>Sordariomycetidae</taxon>
        <taxon>Sordariales</taxon>
        <taxon>Chaetomiaceae</taxon>
        <taxon>Chaetomium</taxon>
    </lineage>
</organism>
<evidence type="ECO:0000313" key="4">
    <source>
        <dbReference type="Proteomes" id="UP000001056"/>
    </source>
</evidence>
<evidence type="ECO:0000256" key="2">
    <source>
        <dbReference type="SAM" id="SignalP"/>
    </source>
</evidence>
<dbReference type="OrthoDB" id="4084551at2759"/>
<protein>
    <submittedName>
        <fullName evidence="3">Uncharacterized protein</fullName>
    </submittedName>
</protein>